<comment type="caution">
    <text evidence="2">The sequence shown here is derived from an EMBL/GenBank/DDBJ whole genome shotgun (WGS) entry which is preliminary data.</text>
</comment>
<dbReference type="InterPro" id="IPR020941">
    <property type="entry name" value="SUFU-like_domain"/>
</dbReference>
<protein>
    <recommendedName>
        <fullName evidence="1">Suppressor of fused-like domain-containing protein</fullName>
    </recommendedName>
</protein>
<name>A0A8J4DMN6_9ACTN</name>
<gene>
    <name evidence="2" type="ORF">Val02_08610</name>
</gene>
<dbReference type="Proteomes" id="UP000619260">
    <property type="component" value="Unassembled WGS sequence"/>
</dbReference>
<dbReference type="EMBL" id="BOPF01000003">
    <property type="protein sequence ID" value="GIJ43975.1"/>
    <property type="molecule type" value="Genomic_DNA"/>
</dbReference>
<dbReference type="Pfam" id="PF05076">
    <property type="entry name" value="SUFU"/>
    <property type="match status" value="1"/>
</dbReference>
<proteinExistence type="predicted"/>
<sequence>MQIDAKSVHSGVAAHIRGVWPGRTVVRTRMNSIDYQEDAPQIANEPIEVLEIAPEKPDGAWVYASWGAWQTPTQGQPLSEFLLVSLDSSMRHVETVYDVITLHADGGGPIRLYETLNLGRPWQPGSACEHLLVAPPYIIDEGLGEFEISGVAISLSWLIPITASEVEFAYHHGGFQLGEEIAQAEVNVFEAGRPAVR</sequence>
<reference evidence="2" key="1">
    <citation type="submission" date="2021-01" db="EMBL/GenBank/DDBJ databases">
        <title>Whole genome shotgun sequence of Virgisporangium aliadipatigenens NBRC 105644.</title>
        <authorList>
            <person name="Komaki H."/>
            <person name="Tamura T."/>
        </authorList>
    </citation>
    <scope>NUCLEOTIDE SEQUENCE</scope>
    <source>
        <strain evidence="2">NBRC 105644</strain>
    </source>
</reference>
<keyword evidence="3" id="KW-1185">Reference proteome</keyword>
<dbReference type="AlphaFoldDB" id="A0A8J4DMN6"/>
<organism evidence="2 3">
    <name type="scientific">Virgisporangium aliadipatigenens</name>
    <dbReference type="NCBI Taxonomy" id="741659"/>
    <lineage>
        <taxon>Bacteria</taxon>
        <taxon>Bacillati</taxon>
        <taxon>Actinomycetota</taxon>
        <taxon>Actinomycetes</taxon>
        <taxon>Micromonosporales</taxon>
        <taxon>Micromonosporaceae</taxon>
        <taxon>Virgisporangium</taxon>
    </lineage>
</organism>
<evidence type="ECO:0000313" key="3">
    <source>
        <dbReference type="Proteomes" id="UP000619260"/>
    </source>
</evidence>
<accession>A0A8J4DMN6</accession>
<evidence type="ECO:0000259" key="1">
    <source>
        <dbReference type="Pfam" id="PF05076"/>
    </source>
</evidence>
<evidence type="ECO:0000313" key="2">
    <source>
        <dbReference type="EMBL" id="GIJ43975.1"/>
    </source>
</evidence>
<feature type="domain" description="Suppressor of fused-like" evidence="1">
    <location>
        <begin position="45"/>
        <end position="193"/>
    </location>
</feature>